<dbReference type="RefSeq" id="WP_149356924.1">
    <property type="nucleotide sequence ID" value="NZ_BKBW01000014.1"/>
</dbReference>
<evidence type="ECO:0000313" key="1">
    <source>
        <dbReference type="EMBL" id="GEQ77568.1"/>
    </source>
</evidence>
<dbReference type="AlphaFoldDB" id="A0A5A7MIA6"/>
<sequence length="382" mass="42521">MERFLEDGGGRKEQIYAREFLDTAFSSVELVQEGAKSTTARLTSGDTEYSCVIHSSQSRADRVLPQLSLALLQARQRKGTDKNAIPLPLVVVESATLSLFTQVRMFAAEFLEKNEALGVLSMDGSSCFIGDGVRDHSVRPTKRGFGFVARTPINLFSDTHQWLLKVLLAEHFPEKLLTANRGPFTSGRQLAEAADVSPVTANRFLQVMREMGFLDTTDDLLKVIRHKELFLRWRAAANESRNEVAIRFLWRSEVKSQMQCLLEDSSVGGVLGLFEAAELMGLGHVSGVKPHVYVPKLALVNLGEGSWESMALAAEGTVPDFYLRQAPAPISILKGSVQRGGIRYTDVIQTWLDVSYHPSRGQEQANLIQERFLIDLFEPHLE</sequence>
<organism evidence="1 2">
    <name type="scientific">Comamonas testosteroni</name>
    <name type="common">Pseudomonas testosteroni</name>
    <dbReference type="NCBI Taxonomy" id="285"/>
    <lineage>
        <taxon>Bacteria</taxon>
        <taxon>Pseudomonadati</taxon>
        <taxon>Pseudomonadota</taxon>
        <taxon>Betaproteobacteria</taxon>
        <taxon>Burkholderiales</taxon>
        <taxon>Comamonadaceae</taxon>
        <taxon>Comamonas</taxon>
    </lineage>
</organism>
<accession>A0A5A7MIA6</accession>
<protein>
    <submittedName>
        <fullName evidence="1">Uncharacterized protein</fullName>
    </submittedName>
</protein>
<name>A0A5A7MIA6_COMTE</name>
<proteinExistence type="predicted"/>
<dbReference type="Proteomes" id="UP000323105">
    <property type="component" value="Unassembled WGS sequence"/>
</dbReference>
<comment type="caution">
    <text evidence="1">The sequence shown here is derived from an EMBL/GenBank/DDBJ whole genome shotgun (WGS) entry which is preliminary data.</text>
</comment>
<dbReference type="EMBL" id="BKBW01000014">
    <property type="protein sequence ID" value="GEQ77568.1"/>
    <property type="molecule type" value="Genomic_DNA"/>
</dbReference>
<evidence type="ECO:0000313" key="2">
    <source>
        <dbReference type="Proteomes" id="UP000323105"/>
    </source>
</evidence>
<reference evidence="1 2" key="1">
    <citation type="journal article" date="2019" name="Microbiol. Resour. Announc.">
        <title>Draft Genome Sequence of Comamonas testosteroni TA441, a Bacterium That Has a Cryptic Phenol Degradation Gene Cluster.</title>
        <authorList>
            <person name="Arai H."/>
            <person name="Ishii M."/>
        </authorList>
    </citation>
    <scope>NUCLEOTIDE SEQUENCE [LARGE SCALE GENOMIC DNA]</scope>
    <source>
        <strain evidence="1 2">TA441</strain>
    </source>
</reference>
<gene>
    <name evidence="1" type="ORF">CTTA_4573</name>
</gene>